<dbReference type="HOGENOM" id="CLU_1580239_0_0_1"/>
<dbReference type="InParanoid" id="T1FDE3"/>
<evidence type="ECO:0000313" key="3">
    <source>
        <dbReference type="EnsemblMetazoa" id="HelroP178568"/>
    </source>
</evidence>
<keyword evidence="1" id="KW-0812">Transmembrane</keyword>
<dbReference type="EMBL" id="KB097456">
    <property type="protein sequence ID" value="ESN97118.1"/>
    <property type="molecule type" value="Genomic_DNA"/>
</dbReference>
<dbReference type="Proteomes" id="UP000015101">
    <property type="component" value="Unassembled WGS sequence"/>
</dbReference>
<gene>
    <name evidence="3" type="primary">20206842</name>
    <name evidence="2" type="ORF">HELRODRAFT_178568</name>
</gene>
<dbReference type="CTD" id="20206842"/>
<evidence type="ECO:0000256" key="1">
    <source>
        <dbReference type="SAM" id="Phobius"/>
    </source>
</evidence>
<dbReference type="AlphaFoldDB" id="T1FDE3"/>
<sequence>MRCGKMKSEFEEKLKRKHSFDYRVRSIAISARISTIRVPTKYAREVTVLKSRYQGKLIEKLCDNLLPPSRSCKESNVFAKHCPQDECEGQFCLKVVSQSSQGERVTKMCNTYLESTAGCGKLGKDSGICHFCYTDYCNGYRSIPFSFLLVIVVVVTSFLSHQSFNLHII</sequence>
<evidence type="ECO:0000313" key="4">
    <source>
        <dbReference type="Proteomes" id="UP000015101"/>
    </source>
</evidence>
<reference evidence="3" key="3">
    <citation type="submission" date="2015-06" db="UniProtKB">
        <authorList>
            <consortium name="EnsemblMetazoa"/>
        </authorList>
    </citation>
    <scope>IDENTIFICATION</scope>
</reference>
<dbReference type="KEGG" id="hro:HELRODRAFT_178568"/>
<dbReference type="EMBL" id="AMQM01006490">
    <property type="status" value="NOT_ANNOTATED_CDS"/>
    <property type="molecule type" value="Genomic_DNA"/>
</dbReference>
<organism evidence="3 4">
    <name type="scientific">Helobdella robusta</name>
    <name type="common">Californian leech</name>
    <dbReference type="NCBI Taxonomy" id="6412"/>
    <lineage>
        <taxon>Eukaryota</taxon>
        <taxon>Metazoa</taxon>
        <taxon>Spiralia</taxon>
        <taxon>Lophotrochozoa</taxon>
        <taxon>Annelida</taxon>
        <taxon>Clitellata</taxon>
        <taxon>Hirudinea</taxon>
        <taxon>Rhynchobdellida</taxon>
        <taxon>Glossiphoniidae</taxon>
        <taxon>Helobdella</taxon>
    </lineage>
</organism>
<accession>T1FDE3</accession>
<keyword evidence="1" id="KW-0472">Membrane</keyword>
<proteinExistence type="predicted"/>
<dbReference type="RefSeq" id="XP_009024898.1">
    <property type="nucleotide sequence ID" value="XM_009026650.1"/>
</dbReference>
<dbReference type="EnsemblMetazoa" id="HelroT178568">
    <property type="protein sequence ID" value="HelroP178568"/>
    <property type="gene ID" value="HelroG178568"/>
</dbReference>
<keyword evidence="1" id="KW-1133">Transmembrane helix</keyword>
<evidence type="ECO:0000313" key="2">
    <source>
        <dbReference type="EMBL" id="ESN97118.1"/>
    </source>
</evidence>
<dbReference type="GeneID" id="20206842"/>
<reference evidence="4" key="1">
    <citation type="submission" date="2012-12" db="EMBL/GenBank/DDBJ databases">
        <authorList>
            <person name="Hellsten U."/>
            <person name="Grimwood J."/>
            <person name="Chapman J.A."/>
            <person name="Shapiro H."/>
            <person name="Aerts A."/>
            <person name="Otillar R.P."/>
            <person name="Terry A.Y."/>
            <person name="Boore J.L."/>
            <person name="Simakov O."/>
            <person name="Marletaz F."/>
            <person name="Cho S.-J."/>
            <person name="Edsinger-Gonzales E."/>
            <person name="Havlak P."/>
            <person name="Kuo D.-H."/>
            <person name="Larsson T."/>
            <person name="Lv J."/>
            <person name="Arendt D."/>
            <person name="Savage R."/>
            <person name="Osoegawa K."/>
            <person name="de Jong P."/>
            <person name="Lindberg D.R."/>
            <person name="Seaver E.C."/>
            <person name="Weisblat D.A."/>
            <person name="Putnam N.H."/>
            <person name="Grigoriev I.V."/>
            <person name="Rokhsar D.S."/>
        </authorList>
    </citation>
    <scope>NUCLEOTIDE SEQUENCE</scope>
</reference>
<feature type="transmembrane region" description="Helical" evidence="1">
    <location>
        <begin position="145"/>
        <end position="164"/>
    </location>
</feature>
<reference evidence="2 4" key="2">
    <citation type="journal article" date="2013" name="Nature">
        <title>Insights into bilaterian evolution from three spiralian genomes.</title>
        <authorList>
            <person name="Simakov O."/>
            <person name="Marletaz F."/>
            <person name="Cho S.J."/>
            <person name="Edsinger-Gonzales E."/>
            <person name="Havlak P."/>
            <person name="Hellsten U."/>
            <person name="Kuo D.H."/>
            <person name="Larsson T."/>
            <person name="Lv J."/>
            <person name="Arendt D."/>
            <person name="Savage R."/>
            <person name="Osoegawa K."/>
            <person name="de Jong P."/>
            <person name="Grimwood J."/>
            <person name="Chapman J.A."/>
            <person name="Shapiro H."/>
            <person name="Aerts A."/>
            <person name="Otillar R.P."/>
            <person name="Terry A.Y."/>
            <person name="Boore J.L."/>
            <person name="Grigoriev I.V."/>
            <person name="Lindberg D.R."/>
            <person name="Seaver E.C."/>
            <person name="Weisblat D.A."/>
            <person name="Putnam N.H."/>
            <person name="Rokhsar D.S."/>
        </authorList>
    </citation>
    <scope>NUCLEOTIDE SEQUENCE</scope>
</reference>
<name>T1FDE3_HELRO</name>
<protein>
    <submittedName>
        <fullName evidence="2 3">Uncharacterized protein</fullName>
    </submittedName>
</protein>
<keyword evidence="4" id="KW-1185">Reference proteome</keyword>